<dbReference type="Proteomes" id="UP000695007">
    <property type="component" value="Unplaced"/>
</dbReference>
<feature type="coiled-coil region" evidence="1">
    <location>
        <begin position="164"/>
        <end position="191"/>
    </location>
</feature>
<reference evidence="3" key="1">
    <citation type="submission" date="2025-08" db="UniProtKB">
        <authorList>
            <consortium name="RefSeq"/>
        </authorList>
    </citation>
    <scope>IDENTIFICATION</scope>
</reference>
<evidence type="ECO:0000256" key="1">
    <source>
        <dbReference type="SAM" id="Coils"/>
    </source>
</evidence>
<feature type="coiled-coil region" evidence="1">
    <location>
        <begin position="504"/>
        <end position="610"/>
    </location>
</feature>
<sequence>MSTSILTAECLDKFVTISKPNIVSDDHIQSLDLDINDCLPKFKLNEPGPTALASSVFQQNNIVQDESDQSFVVLGKTSIESVREASLTKFIEIQKTCTSTDKNFLISSKSPLDIEENFKKVLKENIKLKEIVKENNNAIKQQFNAITMWQKEVMTVCDNHKQKFLETKDLISHLKKENDELREQVADKISLNSIPSDLSLNIAYFVEKDIQKAQTNLSKEDQLLKKSTILSQELSKEFEDFYAINIDLFNQSLQNVNKKAISKQKSGSSDPLELQKHVDECCDKDLELKYHKEIITSLEQQIKKMTENVFPVFDLVVDTSIPNSKDKYILQENIEFYNKKLAQLGKCFASQCSRYLQIQNILKESDSIINIFENSEISVNNDKAKNYKDKLCLYRKRLIDEQLEIINDRQITIQVQKQFQKILSDYNSIIYKLEILKDENSKLLIMQNKLTEENSQKLVEIEKYINQEKKKLDNEKTNLLEERLILQIDKKLIIEGKEKNSAEYNIILLEKEKLIEERENLLQEKTSLASQSRISDVEITLQNEKKILEKKCKDLSNKVNYLNEELNKSNEIVHRLKGSEETVVAYSIQMEMYEKEFKEMCITHKNLQDQFQVLSMTNLQLQSNNV</sequence>
<dbReference type="AlphaFoldDB" id="A0AAJ6YSQ4"/>
<evidence type="ECO:0000313" key="2">
    <source>
        <dbReference type="Proteomes" id="UP000695007"/>
    </source>
</evidence>
<dbReference type="GeneID" id="105366704"/>
<dbReference type="RefSeq" id="XP_011503538.1">
    <property type="nucleotide sequence ID" value="XM_011505236.1"/>
</dbReference>
<evidence type="ECO:0000313" key="3">
    <source>
        <dbReference type="RefSeq" id="XP_011503538.1"/>
    </source>
</evidence>
<protein>
    <submittedName>
        <fullName evidence="3">Spindle assembly checkpoint component MAD1-like</fullName>
    </submittedName>
</protein>
<keyword evidence="2" id="KW-1185">Reference proteome</keyword>
<dbReference type="Gene3D" id="1.20.5.390">
    <property type="entry name" value="L1 transposable element, trimerization domain"/>
    <property type="match status" value="1"/>
</dbReference>
<keyword evidence="1" id="KW-0175">Coiled coil</keyword>
<organism evidence="2 3">
    <name type="scientific">Ceratosolen solmsi marchali</name>
    <dbReference type="NCBI Taxonomy" id="326594"/>
    <lineage>
        <taxon>Eukaryota</taxon>
        <taxon>Metazoa</taxon>
        <taxon>Ecdysozoa</taxon>
        <taxon>Arthropoda</taxon>
        <taxon>Hexapoda</taxon>
        <taxon>Insecta</taxon>
        <taxon>Pterygota</taxon>
        <taxon>Neoptera</taxon>
        <taxon>Endopterygota</taxon>
        <taxon>Hymenoptera</taxon>
        <taxon>Apocrita</taxon>
        <taxon>Proctotrupomorpha</taxon>
        <taxon>Chalcidoidea</taxon>
        <taxon>Agaonidae</taxon>
        <taxon>Agaoninae</taxon>
        <taxon>Ceratosolen</taxon>
    </lineage>
</organism>
<feature type="coiled-coil region" evidence="1">
    <location>
        <begin position="433"/>
        <end position="478"/>
    </location>
</feature>
<accession>A0AAJ6YSQ4</accession>
<dbReference type="KEGG" id="csol:105366704"/>
<proteinExistence type="predicted"/>
<gene>
    <name evidence="3" type="primary">LOC105366704</name>
</gene>
<name>A0AAJ6YSQ4_9HYME</name>